<proteinExistence type="predicted"/>
<feature type="domain" description="Bacteriophage Mu Gp45 N-terminal" evidence="1">
    <location>
        <begin position="25"/>
        <end position="86"/>
    </location>
</feature>
<dbReference type="Pfam" id="PF06890">
    <property type="entry name" value="Phage_Mu_Gp45"/>
    <property type="match status" value="1"/>
</dbReference>
<evidence type="ECO:0000313" key="3">
    <source>
        <dbReference type="Proteomes" id="UP001431634"/>
    </source>
</evidence>
<dbReference type="Proteomes" id="UP001431634">
    <property type="component" value="Unassembled WGS sequence"/>
</dbReference>
<evidence type="ECO:0000313" key="2">
    <source>
        <dbReference type="EMBL" id="MDI2091631.1"/>
    </source>
</evidence>
<dbReference type="InterPro" id="IPR053861">
    <property type="entry name" value="Phage_Mu_Gp45_N"/>
</dbReference>
<dbReference type="InterPro" id="IPR014462">
    <property type="entry name" value="Phage_Mu_Gp45"/>
</dbReference>
<comment type="caution">
    <text evidence="2">The sequence shown here is derived from an EMBL/GenBank/DDBJ whole genome shotgun (WGS) entry which is preliminary data.</text>
</comment>
<keyword evidence="3" id="KW-1185">Reference proteome</keyword>
<sequence length="173" mass="18576">MTEALRKMATRLHMAMGIGRVTKGITHDQNTPLVQVTFAVNEVRDHLPVLQQYGFASRPLLGADVVVQFQSGDRNKGVVIASGDQRYYPKNLKDGEVAIYHKTGSMIILKEDGSIELTPQNNKITLNADVQVTGKITANNMVATDDVKAGSVSLKSHVHSNGHNGGLTGGPSS</sequence>
<accession>A0ABT6Q507</accession>
<gene>
    <name evidence="2" type="ORF">QJV27_09675</name>
</gene>
<name>A0ABT6Q507_9PROT</name>
<protein>
    <submittedName>
        <fullName evidence="2">Phage baseplate assembly protein</fullName>
    </submittedName>
</protein>
<reference evidence="2" key="1">
    <citation type="submission" date="2023-05" db="EMBL/GenBank/DDBJ databases">
        <title>Whole genome sequence of Commensalibacter sp.</title>
        <authorList>
            <person name="Charoenyingcharoen P."/>
            <person name="Yukphan P."/>
        </authorList>
    </citation>
    <scope>NUCLEOTIDE SEQUENCE</scope>
    <source>
        <strain evidence="2">TBRC 16381</strain>
    </source>
</reference>
<dbReference type="EMBL" id="JASBAO010000001">
    <property type="protein sequence ID" value="MDI2091631.1"/>
    <property type="molecule type" value="Genomic_DNA"/>
</dbReference>
<dbReference type="PIRSF" id="PIRSF012337">
    <property type="entry name" value="gp45"/>
    <property type="match status" value="1"/>
</dbReference>
<dbReference type="RefSeq" id="WP_281448720.1">
    <property type="nucleotide sequence ID" value="NZ_JASBAO010000001.1"/>
</dbReference>
<evidence type="ECO:0000259" key="1">
    <source>
        <dbReference type="Pfam" id="PF06890"/>
    </source>
</evidence>
<organism evidence="2 3">
    <name type="scientific">Commensalibacter oyaizuii</name>
    <dbReference type="NCBI Taxonomy" id="3043873"/>
    <lineage>
        <taxon>Bacteria</taxon>
        <taxon>Pseudomonadati</taxon>
        <taxon>Pseudomonadota</taxon>
        <taxon>Alphaproteobacteria</taxon>
        <taxon>Acetobacterales</taxon>
        <taxon>Acetobacteraceae</taxon>
    </lineage>
</organism>